<dbReference type="PANTHER" id="PTHR43725">
    <property type="entry name" value="UDP-GLUCOSE 4-EPIMERASE"/>
    <property type="match status" value="1"/>
</dbReference>
<gene>
    <name evidence="3" type="ORF">Cni_G16374</name>
</gene>
<dbReference type="PANTHER" id="PTHR43725:SF53">
    <property type="entry name" value="UDP-ARABINOSE 4-EPIMERASE 1"/>
    <property type="match status" value="1"/>
</dbReference>
<evidence type="ECO:0000259" key="2">
    <source>
        <dbReference type="Pfam" id="PF01370"/>
    </source>
</evidence>
<comment type="similarity">
    <text evidence="1">Belongs to the NAD(P)-dependent epimerase/dehydratase family.</text>
</comment>
<organism evidence="3 4">
    <name type="scientific">Canna indica</name>
    <name type="common">Indian-shot</name>
    <dbReference type="NCBI Taxonomy" id="4628"/>
    <lineage>
        <taxon>Eukaryota</taxon>
        <taxon>Viridiplantae</taxon>
        <taxon>Streptophyta</taxon>
        <taxon>Embryophyta</taxon>
        <taxon>Tracheophyta</taxon>
        <taxon>Spermatophyta</taxon>
        <taxon>Magnoliopsida</taxon>
        <taxon>Liliopsida</taxon>
        <taxon>Zingiberales</taxon>
        <taxon>Cannaceae</taxon>
        <taxon>Canna</taxon>
    </lineage>
</organism>
<dbReference type="AlphaFoldDB" id="A0AAQ3KEY5"/>
<dbReference type="Gene3D" id="3.40.50.720">
    <property type="entry name" value="NAD(P)-binding Rossmann-like Domain"/>
    <property type="match status" value="1"/>
</dbReference>
<dbReference type="InterPro" id="IPR036291">
    <property type="entry name" value="NAD(P)-bd_dom_sf"/>
</dbReference>
<dbReference type="EMBL" id="CP136894">
    <property type="protein sequence ID" value="WOL07629.1"/>
    <property type="molecule type" value="Genomic_DNA"/>
</dbReference>
<dbReference type="Pfam" id="PF01370">
    <property type="entry name" value="Epimerase"/>
    <property type="match status" value="1"/>
</dbReference>
<name>A0AAQ3KEY5_9LILI</name>
<dbReference type="SUPFAM" id="SSF51735">
    <property type="entry name" value="NAD(P)-binding Rossmann-fold domains"/>
    <property type="match status" value="1"/>
</dbReference>
<evidence type="ECO:0000256" key="1">
    <source>
        <dbReference type="ARBA" id="ARBA00007637"/>
    </source>
</evidence>
<dbReference type="Proteomes" id="UP001327560">
    <property type="component" value="Chromosome 5"/>
</dbReference>
<protein>
    <recommendedName>
        <fullName evidence="2">NAD-dependent epimerase/dehydratase domain-containing protein</fullName>
    </recommendedName>
</protein>
<sequence length="230" mass="24501">MIQQILVIFAFLLNGFCPDQTTLVFWFVLELGFTLGAARRGRAVPTRLGQCCRVVTTNDFPSLASLSSPRSPSTSSVSFSSVTSLGATSVAETKRAVESASPDVGGSPHPPRYFNVIGSDPKGRLGEAPRPELRGHGRICGACFDAALGIISGLKVKGTDYPTSAGSCIRDYIDVTDLVDAHVKALDKARPAPSKVGIYNVGTGKGGRYMRLIYGSRLEDVIITKTICLF</sequence>
<feature type="domain" description="NAD-dependent epimerase/dehydratase" evidence="2">
    <location>
        <begin position="163"/>
        <end position="202"/>
    </location>
</feature>
<accession>A0AAQ3KEY5</accession>
<keyword evidence="4" id="KW-1185">Reference proteome</keyword>
<evidence type="ECO:0000313" key="4">
    <source>
        <dbReference type="Proteomes" id="UP001327560"/>
    </source>
</evidence>
<dbReference type="Gene3D" id="3.90.25.10">
    <property type="entry name" value="UDP-galactose 4-epimerase, domain 1"/>
    <property type="match status" value="1"/>
</dbReference>
<dbReference type="InterPro" id="IPR001509">
    <property type="entry name" value="Epimerase_deHydtase"/>
</dbReference>
<proteinExistence type="inferred from homology"/>
<evidence type="ECO:0000313" key="3">
    <source>
        <dbReference type="EMBL" id="WOL07629.1"/>
    </source>
</evidence>
<reference evidence="3 4" key="1">
    <citation type="submission" date="2023-10" db="EMBL/GenBank/DDBJ databases">
        <title>Chromosome-scale genome assembly provides insights into flower coloration mechanisms of Canna indica.</title>
        <authorList>
            <person name="Li C."/>
        </authorList>
    </citation>
    <scope>NUCLEOTIDE SEQUENCE [LARGE SCALE GENOMIC DNA]</scope>
    <source>
        <tissue evidence="3">Flower</tissue>
    </source>
</reference>